<dbReference type="EMBL" id="JOKQ01000001">
    <property type="protein sequence ID" value="KHN70457.1"/>
    <property type="molecule type" value="Genomic_DNA"/>
</dbReference>
<sequence length="380" mass="42927">MDNIPWIEKYRPKRYTDLVFSDDVHHKALEWIREYPKHGRMLLLCGPSGTGKTSLAYVLANIFGLNIVELNAGTNMEWIDKALGMSGTINGKKNLILVEDADSNVAEGLKKLVSMVSASHPIIVISNDVCLKGVYTVNVKRPGIDEVKKAIEKVCVGEGILIDHCVFEMIMEDIGADLRAIINHLQVCGVKRLGKTSYMSIKKRMCLHPYKIAQIVLSGRLRWQDHEESYSECLMGVCHSSYPYNTSVLGVIADICDDLSAIDVLHESLRHICIPGYARCSNRNVEIVKSEWCKDPKPSVIDEMVIPYLSRYESNNLSGRRMLHIKAIAKMYDVKDLNIRDDEVIEVNKSEQNGKFRFRYKSGSSSAVKRDISVRELMEC</sequence>
<dbReference type="Gene3D" id="3.40.50.300">
    <property type="entry name" value="P-loop containing nucleotide triphosphate hydrolases"/>
    <property type="match status" value="1"/>
</dbReference>
<dbReference type="InParanoid" id="A0A0B2UN12"/>
<dbReference type="Proteomes" id="UP000031056">
    <property type="component" value="Unassembled WGS sequence"/>
</dbReference>
<gene>
    <name evidence="2" type="ORF">M896_011110</name>
</gene>
<accession>A0A0B2UN12</accession>
<proteinExistence type="predicted"/>
<dbReference type="HOGENOM" id="CLU_717679_0_0_1"/>
<dbReference type="Gene3D" id="1.10.8.60">
    <property type="match status" value="1"/>
</dbReference>
<evidence type="ECO:0000313" key="2">
    <source>
        <dbReference type="EMBL" id="KHN70457.1"/>
    </source>
</evidence>
<dbReference type="InterPro" id="IPR027417">
    <property type="entry name" value="P-loop_NTPase"/>
</dbReference>
<dbReference type="Pfam" id="PF03215">
    <property type="entry name" value="Rad17"/>
    <property type="match status" value="1"/>
</dbReference>
<dbReference type="GO" id="GO:0006260">
    <property type="term" value="P:DNA replication"/>
    <property type="evidence" value="ECO:0007669"/>
    <property type="project" value="UniProtKB-KW"/>
</dbReference>
<evidence type="ECO:0000313" key="3">
    <source>
        <dbReference type="Proteomes" id="UP000031056"/>
    </source>
</evidence>
<reference evidence="2 3" key="1">
    <citation type="journal article" date="2014" name="MBio">
        <title>The Ordospora colligata genome; evolution of extreme reduction in microsporidia and host-to-parasite horizontal gene transfer.</title>
        <authorList>
            <person name="Pombert J.-F."/>
            <person name="Haag K.L."/>
            <person name="Beidas S."/>
            <person name="Ebert D."/>
            <person name="Keeling P.J."/>
        </authorList>
    </citation>
    <scope>NUCLEOTIDE SEQUENCE [LARGE SCALE GENOMIC DNA]</scope>
    <source>
        <strain evidence="2 3">OC4</strain>
    </source>
</reference>
<dbReference type="STRING" id="1354746.A0A0B2UN12"/>
<keyword evidence="3" id="KW-1185">Reference proteome</keyword>
<dbReference type="RefSeq" id="XP_014564499.1">
    <property type="nucleotide sequence ID" value="XM_014709013.1"/>
</dbReference>
<dbReference type="CDD" id="cd00009">
    <property type="entry name" value="AAA"/>
    <property type="match status" value="1"/>
</dbReference>
<protein>
    <submittedName>
        <fullName evidence="2">Large subunit of replication factor C</fullName>
    </submittedName>
</protein>
<keyword evidence="1" id="KW-0235">DNA replication</keyword>
<dbReference type="PANTHER" id="PTHR23389:SF6">
    <property type="entry name" value="REPLICATION FACTOR C SUBUNIT 1"/>
    <property type="match status" value="1"/>
</dbReference>
<organism evidence="2 3">
    <name type="scientific">Ordospora colligata OC4</name>
    <dbReference type="NCBI Taxonomy" id="1354746"/>
    <lineage>
        <taxon>Eukaryota</taxon>
        <taxon>Fungi</taxon>
        <taxon>Fungi incertae sedis</taxon>
        <taxon>Microsporidia</taxon>
        <taxon>Ordosporidae</taxon>
        <taxon>Ordospora</taxon>
    </lineage>
</organism>
<dbReference type="SUPFAM" id="SSF52540">
    <property type="entry name" value="P-loop containing nucleoside triphosphate hydrolases"/>
    <property type="match status" value="1"/>
</dbReference>
<comment type="caution">
    <text evidence="2">The sequence shown here is derived from an EMBL/GenBank/DDBJ whole genome shotgun (WGS) entry which is preliminary data.</text>
</comment>
<evidence type="ECO:0000256" key="1">
    <source>
        <dbReference type="ARBA" id="ARBA00022705"/>
    </source>
</evidence>
<dbReference type="PANTHER" id="PTHR23389">
    <property type="entry name" value="CHROMOSOME TRANSMISSION FIDELITY FACTOR 18"/>
    <property type="match status" value="1"/>
</dbReference>
<name>A0A0B2UN12_9MICR</name>
<dbReference type="AlphaFoldDB" id="A0A0B2UN12"/>
<dbReference type="OrthoDB" id="2195431at2759"/>
<dbReference type="VEuPathDB" id="MicrosporidiaDB:M896_011110"/>
<dbReference type="GeneID" id="26260954"/>